<dbReference type="Gene3D" id="2.60.40.420">
    <property type="entry name" value="Cupredoxins - blue copper proteins"/>
    <property type="match status" value="1"/>
</dbReference>
<dbReference type="InterPro" id="IPR000923">
    <property type="entry name" value="BlueCu_1"/>
</dbReference>
<organism evidence="4 5">
    <name type="scientific">Dictyobacter halimunensis</name>
    <dbReference type="NCBI Taxonomy" id="3026934"/>
    <lineage>
        <taxon>Bacteria</taxon>
        <taxon>Bacillati</taxon>
        <taxon>Chloroflexota</taxon>
        <taxon>Ktedonobacteria</taxon>
        <taxon>Ktedonobacterales</taxon>
        <taxon>Dictyobacteraceae</taxon>
        <taxon>Dictyobacter</taxon>
    </lineage>
</organism>
<dbReference type="Pfam" id="PF00127">
    <property type="entry name" value="Copper-bind"/>
    <property type="match status" value="1"/>
</dbReference>
<dbReference type="Proteomes" id="UP001344906">
    <property type="component" value="Unassembled WGS sequence"/>
</dbReference>
<proteinExistence type="predicted"/>
<keyword evidence="5" id="KW-1185">Reference proteome</keyword>
<sequence length="128" mass="13662">MKSVTFFLAGIVLLTLLTILASCSVIDTTALPHTPIVKMGANNFLQPEVDIKKGQKIDLVNTANDQHVLANGQWQGSKQVKTTTPGAPSVNLTVQGNQTSTIGPFNTAGTFHIYCTIHQGMDLVVKVS</sequence>
<dbReference type="RefSeq" id="WP_338246652.1">
    <property type="nucleotide sequence ID" value="NZ_BSRI01000001.1"/>
</dbReference>
<dbReference type="SUPFAM" id="SSF49503">
    <property type="entry name" value="Cupredoxins"/>
    <property type="match status" value="1"/>
</dbReference>
<evidence type="ECO:0000313" key="4">
    <source>
        <dbReference type="EMBL" id="GLV53207.1"/>
    </source>
</evidence>
<name>A0ABQ6FGW8_9CHLR</name>
<dbReference type="EMBL" id="BSRI01000001">
    <property type="protein sequence ID" value="GLV53207.1"/>
    <property type="molecule type" value="Genomic_DNA"/>
</dbReference>
<gene>
    <name evidence="4" type="ORF">KDH_00620</name>
</gene>
<evidence type="ECO:0000313" key="5">
    <source>
        <dbReference type="Proteomes" id="UP001344906"/>
    </source>
</evidence>
<dbReference type="InterPro" id="IPR008972">
    <property type="entry name" value="Cupredoxin"/>
</dbReference>
<keyword evidence="2" id="KW-0186">Copper</keyword>
<comment type="caution">
    <text evidence="4">The sequence shown here is derived from an EMBL/GenBank/DDBJ whole genome shotgun (WGS) entry which is preliminary data.</text>
</comment>
<protein>
    <recommendedName>
        <fullName evidence="3">Blue (type 1) copper domain-containing protein</fullName>
    </recommendedName>
</protein>
<evidence type="ECO:0000259" key="3">
    <source>
        <dbReference type="Pfam" id="PF00127"/>
    </source>
</evidence>
<dbReference type="PROSITE" id="PS51257">
    <property type="entry name" value="PROKAR_LIPOPROTEIN"/>
    <property type="match status" value="1"/>
</dbReference>
<reference evidence="4 5" key="1">
    <citation type="submission" date="2023-02" db="EMBL/GenBank/DDBJ databases">
        <title>Dictyobacter halimunensis sp. nov., a new member of the class Ktedonobacteria from forest soil in a geothermal area.</title>
        <authorList>
            <person name="Rachmania M.K."/>
            <person name="Ningsih F."/>
            <person name="Sakai Y."/>
            <person name="Yabe S."/>
            <person name="Yokota A."/>
            <person name="Sjamsuridzal W."/>
        </authorList>
    </citation>
    <scope>NUCLEOTIDE SEQUENCE [LARGE SCALE GENOMIC DNA]</scope>
    <source>
        <strain evidence="4 5">S3.2.2.5</strain>
    </source>
</reference>
<evidence type="ECO:0000256" key="1">
    <source>
        <dbReference type="ARBA" id="ARBA00022723"/>
    </source>
</evidence>
<keyword evidence="1" id="KW-0479">Metal-binding</keyword>
<feature type="domain" description="Blue (type 1) copper" evidence="3">
    <location>
        <begin position="40"/>
        <end position="127"/>
    </location>
</feature>
<evidence type="ECO:0000256" key="2">
    <source>
        <dbReference type="ARBA" id="ARBA00023008"/>
    </source>
</evidence>
<accession>A0ABQ6FGW8</accession>